<dbReference type="Proteomes" id="UP001375743">
    <property type="component" value="Unassembled WGS sequence"/>
</dbReference>
<sequence>MTGRPPAHVLPVRVYYEDTDAAGIVYHANYLKFAERARTELLREFGFDHRGLAGETGIAFAVSRCAMRFLAPARLDDLLAVHTDVIDLSGARLALEQRIHREEQLLVRLELTLAVVDLATLRPRRLPETLRQRFAAAIAGS</sequence>
<protein>
    <submittedName>
        <fullName evidence="3">Tol-pal system-associated acyl-CoA thioesterase</fullName>
    </submittedName>
</protein>
<evidence type="ECO:0000313" key="4">
    <source>
        <dbReference type="Proteomes" id="UP001375743"/>
    </source>
</evidence>
<organism evidence="3 4">
    <name type="scientific">Benzoatithermus flavus</name>
    <dbReference type="NCBI Taxonomy" id="3108223"/>
    <lineage>
        <taxon>Bacteria</taxon>
        <taxon>Pseudomonadati</taxon>
        <taxon>Pseudomonadota</taxon>
        <taxon>Alphaproteobacteria</taxon>
        <taxon>Geminicoccales</taxon>
        <taxon>Geminicoccaceae</taxon>
        <taxon>Benzoatithermus</taxon>
    </lineage>
</organism>
<name>A0ABU8XSW9_9PROT</name>
<dbReference type="PIRSF" id="PIRSF003230">
    <property type="entry name" value="YbgC"/>
    <property type="match status" value="1"/>
</dbReference>
<comment type="caution">
    <text evidence="3">The sequence shown here is derived from an EMBL/GenBank/DDBJ whole genome shotgun (WGS) entry which is preliminary data.</text>
</comment>
<dbReference type="InterPro" id="IPR008272">
    <property type="entry name" value="HB-CoA_thioesterase_AS"/>
</dbReference>
<dbReference type="InterPro" id="IPR050563">
    <property type="entry name" value="4-hydroxybenzoyl-CoA_TE"/>
</dbReference>
<dbReference type="InterPro" id="IPR014166">
    <property type="entry name" value="Tol-Pal_acyl-CoA_thioesterase"/>
</dbReference>
<dbReference type="PANTHER" id="PTHR31793">
    <property type="entry name" value="4-HYDROXYBENZOYL-COA THIOESTERASE FAMILY MEMBER"/>
    <property type="match status" value="1"/>
</dbReference>
<dbReference type="NCBIfam" id="TIGR00051">
    <property type="entry name" value="YbgC/FadM family acyl-CoA thioesterase"/>
    <property type="match status" value="1"/>
</dbReference>
<reference evidence="3 4" key="1">
    <citation type="submission" date="2024-01" db="EMBL/GenBank/DDBJ databases">
        <title>Multi-omics insights into the function and evolution of sodium benzoate biodegradation pathways in Benzoatithermus flavus gen. nov., sp. nov. from hot spring.</title>
        <authorList>
            <person name="Hu C.-J."/>
            <person name="Li W.-J."/>
        </authorList>
    </citation>
    <scope>NUCLEOTIDE SEQUENCE [LARGE SCALE GENOMIC DNA]</scope>
    <source>
        <strain evidence="3 4">SYSU G07066</strain>
    </source>
</reference>
<comment type="similarity">
    <text evidence="1">Belongs to the 4-hydroxybenzoyl-CoA thioesterase family.</text>
</comment>
<evidence type="ECO:0000256" key="1">
    <source>
        <dbReference type="ARBA" id="ARBA00005953"/>
    </source>
</evidence>
<dbReference type="InterPro" id="IPR029069">
    <property type="entry name" value="HotDog_dom_sf"/>
</dbReference>
<dbReference type="SUPFAM" id="SSF54637">
    <property type="entry name" value="Thioesterase/thiol ester dehydrase-isomerase"/>
    <property type="match status" value="1"/>
</dbReference>
<dbReference type="PANTHER" id="PTHR31793:SF37">
    <property type="entry name" value="ACYL-COA THIOESTER HYDROLASE YBGC"/>
    <property type="match status" value="1"/>
</dbReference>
<gene>
    <name evidence="3" type="primary">ybgC</name>
    <name evidence="3" type="ORF">U1T56_14130</name>
</gene>
<accession>A0ABU8XSW9</accession>
<dbReference type="Gene3D" id="3.10.129.10">
    <property type="entry name" value="Hotdog Thioesterase"/>
    <property type="match status" value="1"/>
</dbReference>
<evidence type="ECO:0000256" key="2">
    <source>
        <dbReference type="ARBA" id="ARBA00022801"/>
    </source>
</evidence>
<dbReference type="PROSITE" id="PS01328">
    <property type="entry name" value="4HBCOA_THIOESTERASE"/>
    <property type="match status" value="1"/>
</dbReference>
<dbReference type="RefSeq" id="WP_418160145.1">
    <property type="nucleotide sequence ID" value="NZ_JBBLZC010000013.1"/>
</dbReference>
<keyword evidence="2" id="KW-0378">Hydrolase</keyword>
<dbReference type="InterPro" id="IPR006684">
    <property type="entry name" value="YbgC/YbaW"/>
</dbReference>
<dbReference type="CDD" id="cd00586">
    <property type="entry name" value="4HBT"/>
    <property type="match status" value="1"/>
</dbReference>
<proteinExistence type="inferred from homology"/>
<dbReference type="Pfam" id="PF13279">
    <property type="entry name" value="4HBT_2"/>
    <property type="match status" value="1"/>
</dbReference>
<evidence type="ECO:0000313" key="3">
    <source>
        <dbReference type="EMBL" id="MEK0084297.1"/>
    </source>
</evidence>
<dbReference type="EMBL" id="JBBLZC010000013">
    <property type="protein sequence ID" value="MEK0084297.1"/>
    <property type="molecule type" value="Genomic_DNA"/>
</dbReference>
<keyword evidence="4" id="KW-1185">Reference proteome</keyword>
<dbReference type="NCBIfam" id="TIGR02799">
    <property type="entry name" value="thio_ybgC"/>
    <property type="match status" value="1"/>
</dbReference>